<sequence length="670" mass="74610">MVCNRCMGGGGGFTPTNGSVVGVCCIPQLPDMLPIQFYGSAGIPSHSYPVAQDHRLYPLGDNGNESVVFSENMSYTPMTYEQILSVDPNPNLPNDEDCLQRGLSLEYAQFQETLGYWEKALSDALKPVQRGHLQCEPHQGFEGMHHVPQTMDLKDLSEDHMQLTASPLSRLPDLILPPRSFVSQNPDLYTRDGPLNLPFIPLSYGATLPSTPTSGVALRADPTPTNIDGRCNFPEVNEVNQLPLQPTFEDKFDFNVETKPVVSLSSMASVSTVDLMNEGGIQRMDSGSSLEEFYSCEQSRKRTMSIDWTEEACPLTSVEWKKSKSTDFNGLDSEMEATRLYAPTDVGIREPVDSALWRCLTFGRDVETRDIEAEKDCAPPVSTSRCLTDPVVNGQINHRYFKRDFECTLARLGYSHLFPDLNKPSQLSGKSTVAVPGPTEGVLSCGTGTNAASGQTCTQLVTLVDTKAPNVSAGDLGAGQLRRTGDNSGEDNEDDENQNRTTGLAGRTLDEYHVEKNAPRKPHALLKQEFKRANASMSQSLKALDEGERMVIPMLASKRKDAIEVIKCTKCYDYLLDIPMKAEPDPELGDQQYKCVVPGVYWDKRSWIASWYYDGVRSYKSFSARLHGFFRAKYYAIHVRMYQSHTKAETLDRYALEFERLHTLRAVAKF</sequence>
<feature type="region of interest" description="Disordered" evidence="1">
    <location>
        <begin position="472"/>
        <end position="503"/>
    </location>
</feature>
<keyword evidence="3" id="KW-1185">Reference proteome</keyword>
<evidence type="ECO:0000313" key="2">
    <source>
        <dbReference type="EMBL" id="GIX65727.1"/>
    </source>
</evidence>
<dbReference type="AlphaFoldDB" id="A0AAV4M1F9"/>
<evidence type="ECO:0000313" key="3">
    <source>
        <dbReference type="Proteomes" id="UP001497744"/>
    </source>
</evidence>
<gene>
    <name evidence="2" type="ORF">BcabD6B2_51620</name>
</gene>
<protein>
    <submittedName>
        <fullName evidence="2">Transcription factor with AP2 domain, putative</fullName>
    </submittedName>
</protein>
<proteinExistence type="predicted"/>
<dbReference type="EMBL" id="BPLF01000005">
    <property type="protein sequence ID" value="GIX65727.1"/>
    <property type="molecule type" value="Genomic_DNA"/>
</dbReference>
<organism evidence="2 3">
    <name type="scientific">Babesia caballi</name>
    <dbReference type="NCBI Taxonomy" id="5871"/>
    <lineage>
        <taxon>Eukaryota</taxon>
        <taxon>Sar</taxon>
        <taxon>Alveolata</taxon>
        <taxon>Apicomplexa</taxon>
        <taxon>Aconoidasida</taxon>
        <taxon>Piroplasmida</taxon>
        <taxon>Babesiidae</taxon>
        <taxon>Babesia</taxon>
    </lineage>
</organism>
<reference evidence="2 3" key="1">
    <citation type="submission" date="2021-06" db="EMBL/GenBank/DDBJ databases">
        <title>Genome sequence of Babesia caballi.</title>
        <authorList>
            <person name="Yamagishi J."/>
            <person name="Kidaka T."/>
            <person name="Ochi A."/>
        </authorList>
    </citation>
    <scope>NUCLEOTIDE SEQUENCE [LARGE SCALE GENOMIC DNA]</scope>
    <source>
        <strain evidence="2">USDA-D6B2</strain>
    </source>
</reference>
<name>A0AAV4M1F9_BABCB</name>
<dbReference type="Proteomes" id="UP001497744">
    <property type="component" value="Unassembled WGS sequence"/>
</dbReference>
<dbReference type="RefSeq" id="XP_067717796.1">
    <property type="nucleotide sequence ID" value="XM_067861695.1"/>
</dbReference>
<comment type="caution">
    <text evidence="2">The sequence shown here is derived from an EMBL/GenBank/DDBJ whole genome shotgun (WGS) entry which is preliminary data.</text>
</comment>
<dbReference type="GeneID" id="94197208"/>
<evidence type="ECO:0000256" key="1">
    <source>
        <dbReference type="SAM" id="MobiDB-lite"/>
    </source>
</evidence>
<dbReference type="Gene3D" id="1.20.5.2050">
    <property type="match status" value="1"/>
</dbReference>
<accession>A0AAV4M1F9</accession>